<dbReference type="Proteomes" id="UP000319160">
    <property type="component" value="Unassembled WGS sequence"/>
</dbReference>
<keyword evidence="3" id="KW-1185">Reference proteome</keyword>
<proteinExistence type="predicted"/>
<evidence type="ECO:0000313" key="3">
    <source>
        <dbReference type="Proteomes" id="UP000319160"/>
    </source>
</evidence>
<dbReference type="EMBL" id="VFLP01000018">
    <property type="protein sequence ID" value="TRX94918.1"/>
    <property type="molecule type" value="Genomic_DNA"/>
</dbReference>
<evidence type="ECO:0000256" key="1">
    <source>
        <dbReference type="SAM" id="MobiDB-lite"/>
    </source>
</evidence>
<sequence>MTLCRPLALLSKEHHEAPSASRRFPVAYSADPSSVRQVTKSESGGDTCPPRDGAYSAPIMLNFPQAGEEVHRALSTIMGRFTSKPQPTRDVIDNTTYHRRSMGYAILFLCDTLRVAALPSNIWGPWDHGSRIEAPRGMQLSADTVGRWVVGTTPFLDLGEAIAPAFHLSTSLPSISHLMPVELRKRKAPAVAPVPEPPAKKQSKVSMDMTATGRGGRMLPYSSRKDCATRRLDHYAGIRERARCRQLRMIGETPGPDWNQW</sequence>
<accession>A0A553I3Y3</accession>
<dbReference type="AlphaFoldDB" id="A0A553I3Y3"/>
<evidence type="ECO:0000313" key="2">
    <source>
        <dbReference type="EMBL" id="TRX94918.1"/>
    </source>
</evidence>
<gene>
    <name evidence="2" type="ORF">FHL15_004003</name>
</gene>
<name>A0A553I3Y3_9PEZI</name>
<feature type="compositionally biased region" description="Polar residues" evidence="1">
    <location>
        <begin position="31"/>
        <end position="44"/>
    </location>
</feature>
<feature type="region of interest" description="Disordered" evidence="1">
    <location>
        <begin position="31"/>
        <end position="50"/>
    </location>
</feature>
<reference evidence="3" key="1">
    <citation type="submission" date="2019-06" db="EMBL/GenBank/DDBJ databases">
        <title>Draft genome sequence of the griseofulvin-producing fungus Xylaria cubensis strain G536.</title>
        <authorList>
            <person name="Mead M.E."/>
            <person name="Raja H.A."/>
            <person name="Steenwyk J.L."/>
            <person name="Knowles S.L."/>
            <person name="Oberlies N.H."/>
            <person name="Rokas A."/>
        </authorList>
    </citation>
    <scope>NUCLEOTIDE SEQUENCE [LARGE SCALE GENOMIC DNA]</scope>
    <source>
        <strain evidence="3">G536</strain>
    </source>
</reference>
<organism evidence="2 3">
    <name type="scientific">Xylaria flabelliformis</name>
    <dbReference type="NCBI Taxonomy" id="2512241"/>
    <lineage>
        <taxon>Eukaryota</taxon>
        <taxon>Fungi</taxon>
        <taxon>Dikarya</taxon>
        <taxon>Ascomycota</taxon>
        <taxon>Pezizomycotina</taxon>
        <taxon>Sordariomycetes</taxon>
        <taxon>Xylariomycetidae</taxon>
        <taxon>Xylariales</taxon>
        <taxon>Xylariaceae</taxon>
        <taxon>Xylaria</taxon>
    </lineage>
</organism>
<protein>
    <submittedName>
        <fullName evidence="2">Uncharacterized protein</fullName>
    </submittedName>
</protein>
<comment type="caution">
    <text evidence="2">The sequence shown here is derived from an EMBL/GenBank/DDBJ whole genome shotgun (WGS) entry which is preliminary data.</text>
</comment>